<feature type="transmembrane region" description="Helical" evidence="7">
    <location>
        <begin position="187"/>
        <end position="208"/>
    </location>
</feature>
<keyword evidence="3" id="KW-0813">Transport</keyword>
<feature type="transmembrane region" description="Helical" evidence="7">
    <location>
        <begin position="299"/>
        <end position="323"/>
    </location>
</feature>
<feature type="transmembrane region" description="Helical" evidence="7">
    <location>
        <begin position="424"/>
        <end position="444"/>
    </location>
</feature>
<organism evidence="8 9">
    <name type="scientific">Fonsecaea nubica</name>
    <dbReference type="NCBI Taxonomy" id="856822"/>
    <lineage>
        <taxon>Eukaryota</taxon>
        <taxon>Fungi</taxon>
        <taxon>Dikarya</taxon>
        <taxon>Ascomycota</taxon>
        <taxon>Pezizomycotina</taxon>
        <taxon>Eurotiomycetes</taxon>
        <taxon>Chaetothyriomycetidae</taxon>
        <taxon>Chaetothyriales</taxon>
        <taxon>Herpotrichiellaceae</taxon>
        <taxon>Fonsecaea</taxon>
    </lineage>
</organism>
<evidence type="ECO:0000256" key="4">
    <source>
        <dbReference type="ARBA" id="ARBA00022692"/>
    </source>
</evidence>
<feature type="transmembrane region" description="Helical" evidence="7">
    <location>
        <begin position="131"/>
        <end position="150"/>
    </location>
</feature>
<gene>
    <name evidence="8" type="ORF">AYO20_05751</name>
</gene>
<keyword evidence="4 7" id="KW-0812">Transmembrane</keyword>
<feature type="transmembrane region" description="Helical" evidence="7">
    <location>
        <begin position="64"/>
        <end position="85"/>
    </location>
</feature>
<dbReference type="PANTHER" id="PTHR11360">
    <property type="entry name" value="MONOCARBOXYLATE TRANSPORTER"/>
    <property type="match status" value="1"/>
</dbReference>
<dbReference type="InterPro" id="IPR011701">
    <property type="entry name" value="MFS"/>
</dbReference>
<dbReference type="GeneID" id="34589167"/>
<dbReference type="SUPFAM" id="SSF103473">
    <property type="entry name" value="MFS general substrate transporter"/>
    <property type="match status" value="1"/>
</dbReference>
<dbReference type="RefSeq" id="XP_022500048.1">
    <property type="nucleotide sequence ID" value="XM_022644044.1"/>
</dbReference>
<dbReference type="Proteomes" id="UP000185904">
    <property type="component" value="Unassembled WGS sequence"/>
</dbReference>
<proteinExistence type="inferred from homology"/>
<evidence type="ECO:0000313" key="9">
    <source>
        <dbReference type="Proteomes" id="UP000185904"/>
    </source>
</evidence>
<comment type="caution">
    <text evidence="8">The sequence shown here is derived from an EMBL/GenBank/DDBJ whole genome shotgun (WGS) entry which is preliminary data.</text>
</comment>
<feature type="transmembrane region" description="Helical" evidence="7">
    <location>
        <begin position="261"/>
        <end position="279"/>
    </location>
</feature>
<evidence type="ECO:0008006" key="10">
    <source>
        <dbReference type="Google" id="ProtNLM"/>
    </source>
</evidence>
<feature type="transmembrane region" description="Helical" evidence="7">
    <location>
        <begin position="220"/>
        <end position="240"/>
    </location>
</feature>
<feature type="transmembrane region" description="Helical" evidence="7">
    <location>
        <begin position="156"/>
        <end position="180"/>
    </location>
</feature>
<dbReference type="Gene3D" id="1.20.1250.20">
    <property type="entry name" value="MFS general substrate transporter like domains"/>
    <property type="match status" value="2"/>
</dbReference>
<dbReference type="GO" id="GO:0016020">
    <property type="term" value="C:membrane"/>
    <property type="evidence" value="ECO:0007669"/>
    <property type="project" value="UniProtKB-SubCell"/>
</dbReference>
<protein>
    <recommendedName>
        <fullName evidence="10">Major facilitator superfamily (MFS) profile domain-containing protein</fullName>
    </recommendedName>
</protein>
<name>A0A178CZY3_9EURO</name>
<reference evidence="8 9" key="1">
    <citation type="submission" date="2016-03" db="EMBL/GenBank/DDBJ databases">
        <title>The draft genome sequence of Fonsecaea nubica causative agent of cutaneous subcutaneous infection in human host.</title>
        <authorList>
            <person name="Costa F."/>
            <person name="Sybren D.H."/>
            <person name="Raittz R.T."/>
            <person name="Weiss V.A."/>
            <person name="Leao A.C."/>
            <person name="Gomes R."/>
            <person name="De Souza E.M."/>
            <person name="Pedrosa F.O."/>
            <person name="Steffens M.B."/>
            <person name="Bombassaro A."/>
            <person name="Tadra-Sfeir M.Z."/>
            <person name="Moreno L.F."/>
            <person name="Najafzadeh M.J."/>
            <person name="Felipe M.S."/>
            <person name="Teixeira M."/>
            <person name="Sun J."/>
            <person name="Xi L."/>
            <person name="Castro M.A."/>
            <person name="Vicente V.A."/>
        </authorList>
    </citation>
    <scope>NUCLEOTIDE SEQUENCE [LARGE SCALE GENOMIC DNA]</scope>
    <source>
        <strain evidence="8 9">CBS 269.64</strain>
    </source>
</reference>
<evidence type="ECO:0000313" key="8">
    <source>
        <dbReference type="EMBL" id="OAL35036.1"/>
    </source>
</evidence>
<keyword evidence="9" id="KW-1185">Reference proteome</keyword>
<dbReference type="Pfam" id="PF07690">
    <property type="entry name" value="MFS_1"/>
    <property type="match status" value="1"/>
</dbReference>
<comment type="similarity">
    <text evidence="2">Belongs to the major facilitator superfamily. Monocarboxylate porter (TC 2.A.1.13) family.</text>
</comment>
<dbReference type="AlphaFoldDB" id="A0A178CZY3"/>
<evidence type="ECO:0000256" key="3">
    <source>
        <dbReference type="ARBA" id="ARBA00022448"/>
    </source>
</evidence>
<feature type="transmembrane region" description="Helical" evidence="7">
    <location>
        <begin position="355"/>
        <end position="378"/>
    </location>
</feature>
<evidence type="ECO:0000256" key="5">
    <source>
        <dbReference type="ARBA" id="ARBA00022989"/>
    </source>
</evidence>
<evidence type="ECO:0000256" key="6">
    <source>
        <dbReference type="ARBA" id="ARBA00023136"/>
    </source>
</evidence>
<accession>A0A178CZY3</accession>
<feature type="transmembrane region" description="Helical" evidence="7">
    <location>
        <begin position="390"/>
        <end position="412"/>
    </location>
</feature>
<comment type="subcellular location">
    <subcellularLocation>
        <location evidence="1">Membrane</location>
        <topology evidence="1">Multi-pass membrane protein</topology>
    </subcellularLocation>
</comment>
<dbReference type="OrthoDB" id="5667at2759"/>
<keyword evidence="6 7" id="KW-0472">Membrane</keyword>
<dbReference type="EMBL" id="LVCJ01000034">
    <property type="protein sequence ID" value="OAL35036.1"/>
    <property type="molecule type" value="Genomic_DNA"/>
</dbReference>
<dbReference type="GO" id="GO:0022857">
    <property type="term" value="F:transmembrane transporter activity"/>
    <property type="evidence" value="ECO:0007669"/>
    <property type="project" value="InterPro"/>
</dbReference>
<evidence type="ECO:0000256" key="2">
    <source>
        <dbReference type="ARBA" id="ARBA00006727"/>
    </source>
</evidence>
<dbReference type="InterPro" id="IPR036259">
    <property type="entry name" value="MFS_trans_sf"/>
</dbReference>
<sequence>MALTSHDPKNTEPILPENISMAFGEAEYVKDCQVRSISADDTIDDADTVDPETPPDGGWEAWKVVFGSFIAFMCSFGWLQCIGIFQDYYQNDILRGMSPSTIAWIPSVQSFIMYMMGIVTGPVYDNYGARWPMLAGSFLTVLGMMMTSISTKYYQIFLSQSICWGAGLALVFFPTASVLGSWFKRRYSLVMAVAVCGSSVGGVIFPIMMDRIVQPLGFPWAVRIAGFLSLVLLVIVNIMVKSRIRPRPQPLRIVDFVKPFAKLRFCLTVFGACLVYFSIFLPYNYVIVQAKEAGMSAGFVQYLVPIMNAASIPGRVIPGYYAIHYGGYNVFILISTIAGVLCLAMWLPARSDTAIAAFAGLYGAFGGGIFTMVSSLVIYDCPVRDMGTRFGTFFLSTSFLILAGNPVGGAIVSLEDGGYTGLKIFTGVTMLAGVFSIVVARLMITGFKIMVKV</sequence>
<evidence type="ECO:0000256" key="7">
    <source>
        <dbReference type="SAM" id="Phobius"/>
    </source>
</evidence>
<feature type="transmembrane region" description="Helical" evidence="7">
    <location>
        <begin position="330"/>
        <end position="349"/>
    </location>
</feature>
<dbReference type="InterPro" id="IPR050327">
    <property type="entry name" value="Proton-linked_MCT"/>
</dbReference>
<evidence type="ECO:0000256" key="1">
    <source>
        <dbReference type="ARBA" id="ARBA00004141"/>
    </source>
</evidence>
<feature type="transmembrane region" description="Helical" evidence="7">
    <location>
        <begin position="105"/>
        <end position="124"/>
    </location>
</feature>
<dbReference type="PANTHER" id="PTHR11360:SF224">
    <property type="entry name" value="MAJOR FACILITATOR SUPERFAMILY (MFS) PROFILE DOMAIN-CONTAINING PROTEIN-RELATED"/>
    <property type="match status" value="1"/>
</dbReference>
<keyword evidence="5 7" id="KW-1133">Transmembrane helix</keyword>